<feature type="region of interest" description="Disordered" evidence="1">
    <location>
        <begin position="38"/>
        <end position="60"/>
    </location>
</feature>
<dbReference type="Proteomes" id="UP001259832">
    <property type="component" value="Unassembled WGS sequence"/>
</dbReference>
<comment type="caution">
    <text evidence="2">The sequence shown here is derived from an EMBL/GenBank/DDBJ whole genome shotgun (WGS) entry which is preliminary data.</text>
</comment>
<reference evidence="2" key="1">
    <citation type="submission" date="2023-08" db="EMBL/GenBank/DDBJ databases">
        <title>Reference Genome Resource for the Citrus Pathogen Phytophthora citrophthora.</title>
        <authorList>
            <person name="Moller H."/>
            <person name="Coetzee B."/>
            <person name="Rose L.J."/>
            <person name="Van Niekerk J.M."/>
        </authorList>
    </citation>
    <scope>NUCLEOTIDE SEQUENCE</scope>
    <source>
        <strain evidence="2">STE-U-9442</strain>
    </source>
</reference>
<evidence type="ECO:0000313" key="3">
    <source>
        <dbReference type="Proteomes" id="UP001259832"/>
    </source>
</evidence>
<gene>
    <name evidence="2" type="ORF">P3T76_006441</name>
</gene>
<keyword evidence="3" id="KW-1185">Reference proteome</keyword>
<dbReference type="EMBL" id="JASMQC010000010">
    <property type="protein sequence ID" value="KAK1942119.1"/>
    <property type="molecule type" value="Genomic_DNA"/>
</dbReference>
<evidence type="ECO:0000256" key="1">
    <source>
        <dbReference type="SAM" id="MobiDB-lite"/>
    </source>
</evidence>
<proteinExistence type="predicted"/>
<name>A0AAD9GNL4_9STRA</name>
<organism evidence="2 3">
    <name type="scientific">Phytophthora citrophthora</name>
    <dbReference type="NCBI Taxonomy" id="4793"/>
    <lineage>
        <taxon>Eukaryota</taxon>
        <taxon>Sar</taxon>
        <taxon>Stramenopiles</taxon>
        <taxon>Oomycota</taxon>
        <taxon>Peronosporomycetes</taxon>
        <taxon>Peronosporales</taxon>
        <taxon>Peronosporaceae</taxon>
        <taxon>Phytophthora</taxon>
    </lineage>
</organism>
<evidence type="ECO:0000313" key="2">
    <source>
        <dbReference type="EMBL" id="KAK1942119.1"/>
    </source>
</evidence>
<protein>
    <submittedName>
        <fullName evidence="2">Uncharacterized protein</fullName>
    </submittedName>
</protein>
<sequence>MPLAAANAREITQQEQLRIRDDQLILCRQELHELQEHQLKVEEQQSTRPPAEESGSSGFGHERELLKLVVQLVGASNVRAVLRDNPNASPAQLREALIRLRCPQCKRVSPAAKGSDSLHQMLFGTSTRPPPPTAIRSNSMSSRSHSRAVDPS</sequence>
<accession>A0AAD9GNL4</accession>
<feature type="region of interest" description="Disordered" evidence="1">
    <location>
        <begin position="109"/>
        <end position="152"/>
    </location>
</feature>
<dbReference type="AlphaFoldDB" id="A0AAD9GNL4"/>